<dbReference type="Gene3D" id="1.10.418.50">
    <property type="entry name" value="Microtubule-binding protein MIP-T3"/>
    <property type="match status" value="1"/>
</dbReference>
<dbReference type="FunCoup" id="A0A6I8T5Z8">
    <property type="interactions" value="74"/>
</dbReference>
<dbReference type="InterPro" id="IPR041476">
    <property type="entry name" value="TRAF3IP1_C"/>
</dbReference>
<dbReference type="Pfam" id="PF10243">
    <property type="entry name" value="MIP-T3"/>
    <property type="match status" value="1"/>
</dbReference>
<gene>
    <name evidence="14" type="primary">5580097</name>
</gene>
<dbReference type="FunFam" id="1.10.418.50:FF:000001">
    <property type="entry name" value="TRAF3-interacting protein 1 isoform X1"/>
    <property type="match status" value="1"/>
</dbReference>
<feature type="coiled-coil region" evidence="10">
    <location>
        <begin position="578"/>
        <end position="644"/>
    </location>
</feature>
<evidence type="ECO:0000256" key="2">
    <source>
        <dbReference type="ARBA" id="ARBA00004430"/>
    </source>
</evidence>
<keyword evidence="5 10" id="KW-0175">Coiled coil</keyword>
<keyword evidence="6" id="KW-0206">Cytoskeleton</keyword>
<evidence type="ECO:0000313" key="14">
    <source>
        <dbReference type="EnsemblMetazoa" id="AAEL002173-PB"/>
    </source>
</evidence>
<feature type="domain" description="TRAF3-interacting protein 1 N-terminal" evidence="12">
    <location>
        <begin position="9"/>
        <end position="117"/>
    </location>
</feature>
<organism evidence="14 15">
    <name type="scientific">Aedes aegypti</name>
    <name type="common">Yellowfever mosquito</name>
    <name type="synonym">Culex aegypti</name>
    <dbReference type="NCBI Taxonomy" id="7159"/>
    <lineage>
        <taxon>Eukaryota</taxon>
        <taxon>Metazoa</taxon>
        <taxon>Ecdysozoa</taxon>
        <taxon>Arthropoda</taxon>
        <taxon>Hexapoda</taxon>
        <taxon>Insecta</taxon>
        <taxon>Pterygota</taxon>
        <taxon>Neoptera</taxon>
        <taxon>Endopterygota</taxon>
        <taxon>Diptera</taxon>
        <taxon>Nematocera</taxon>
        <taxon>Culicoidea</taxon>
        <taxon>Culicidae</taxon>
        <taxon>Culicinae</taxon>
        <taxon>Aedini</taxon>
        <taxon>Aedes</taxon>
        <taxon>Stegomyia</taxon>
    </lineage>
</organism>
<dbReference type="GO" id="GO:0042073">
    <property type="term" value="P:intraciliary transport"/>
    <property type="evidence" value="ECO:0007669"/>
    <property type="project" value="TreeGrafter"/>
</dbReference>
<comment type="subcellular location">
    <subcellularLocation>
        <location evidence="2">Cytoplasm</location>
        <location evidence="2">Cytoskeleton</location>
        <location evidence="2">Cilium axoneme</location>
    </subcellularLocation>
    <subcellularLocation>
        <location evidence="1">Cytoplasm</location>
        <location evidence="1">Cytoskeleton</location>
        <location evidence="1">Cilium basal body</location>
    </subcellularLocation>
</comment>
<dbReference type="GO" id="GO:0008017">
    <property type="term" value="F:microtubule binding"/>
    <property type="evidence" value="ECO:0007669"/>
    <property type="project" value="InterPro"/>
</dbReference>
<feature type="compositionally biased region" description="Basic and acidic residues" evidence="11">
    <location>
        <begin position="153"/>
        <end position="278"/>
    </location>
</feature>
<dbReference type="OrthoDB" id="10258914at2759"/>
<dbReference type="GO" id="GO:0005930">
    <property type="term" value="C:axoneme"/>
    <property type="evidence" value="ECO:0007669"/>
    <property type="project" value="UniProtKB-SubCell"/>
</dbReference>
<feature type="compositionally biased region" description="Acidic residues" evidence="11">
    <location>
        <begin position="321"/>
        <end position="333"/>
    </location>
</feature>
<evidence type="ECO:0000256" key="11">
    <source>
        <dbReference type="SAM" id="MobiDB-lite"/>
    </source>
</evidence>
<dbReference type="InterPro" id="IPR042576">
    <property type="entry name" value="TRAF3IP1_N_sf"/>
</dbReference>
<name>A0A6I8T5Z8_AEDAE</name>
<evidence type="ECO:0000256" key="7">
    <source>
        <dbReference type="ARBA" id="ARBA00023273"/>
    </source>
</evidence>
<feature type="compositionally biased region" description="Basic and acidic residues" evidence="11">
    <location>
        <begin position="297"/>
        <end position="314"/>
    </location>
</feature>
<dbReference type="GO" id="GO:0030992">
    <property type="term" value="C:intraciliary transport particle B"/>
    <property type="evidence" value="ECO:0007669"/>
    <property type="project" value="TreeGrafter"/>
</dbReference>
<keyword evidence="4" id="KW-0970">Cilium biogenesis/degradation</keyword>
<accession>A0A6I8T5Z8</accession>
<evidence type="ECO:0000313" key="15">
    <source>
        <dbReference type="Proteomes" id="UP000008820"/>
    </source>
</evidence>
<dbReference type="EnsemblMetazoa" id="AAEL002173-RB">
    <property type="protein sequence ID" value="AAEL002173-PB"/>
    <property type="gene ID" value="AAEL002173"/>
</dbReference>
<dbReference type="InterPro" id="IPR040468">
    <property type="entry name" value="TRAF3IP1_N"/>
</dbReference>
<feature type="compositionally biased region" description="Polar residues" evidence="11">
    <location>
        <begin position="349"/>
        <end position="360"/>
    </location>
</feature>
<evidence type="ECO:0000259" key="13">
    <source>
        <dbReference type="Pfam" id="PF17749"/>
    </source>
</evidence>
<evidence type="ECO:0000259" key="12">
    <source>
        <dbReference type="Pfam" id="PF10243"/>
    </source>
</evidence>
<feature type="region of interest" description="Disordered" evidence="11">
    <location>
        <begin position="533"/>
        <end position="555"/>
    </location>
</feature>
<dbReference type="GO" id="GO:0070507">
    <property type="term" value="P:regulation of microtubule cytoskeleton organization"/>
    <property type="evidence" value="ECO:0007669"/>
    <property type="project" value="TreeGrafter"/>
</dbReference>
<feature type="compositionally biased region" description="Polar residues" evidence="11">
    <location>
        <begin position="279"/>
        <end position="296"/>
    </location>
</feature>
<dbReference type="PANTHER" id="PTHR31363:SF0">
    <property type="entry name" value="TRAF3-INTERACTING PROTEIN 1"/>
    <property type="match status" value="1"/>
</dbReference>
<sequence>MGDPDPAIIKKTQTLLRKYVKKPALTDKLLKKPPFRFLHDIINVVIKDTGFLSGLYTPDELISDNIKDRDAKIAYLQKLIDVTKSVTGQELKVRPSKVVAGLEADKTNELLQAIGTALDKKLDSSSAIQAYVKGTVAGTSNGNNEPITSNGVKPKDDKKKEEKKKEKDKEKVKDKETDKVKERDKDKDKVKIKDKERTKRGSDAVETKKEDTRIKKEKPEKASKTKEKDKTTSSNKVEKSKVSKPDTKSTNDRKKLEKQKSKEKEKPLKRSESIKEEPSSTNGKPSLNNIAESSMENDSKDSQKDTQEVPEANRKKSPATVEDELVAIIDEEAELRRAEKNSSRRSSLKKQGSLTHSENNALADLNQYNGLEIQGPSRQNSGIMGEPITRHDSDPVEPIASERISVKPPINRQQSVDSVMRPRTSLRPPSVRPPSARPGAPRRKEKNVEIVLQPNETTKLGEINVKMEVFNNELLDDDGENLIVIEDPTQAGDVYSGTPTDATEVKEEQEQGHLVQQILETQKEFSNIAGPEANVEVPKKPDNEWTTSQRQSSVKQMETLRESIQKLTRSVNPLGKLMDFIQEDIDSMERELTNWQQIYSRAVVDLNKERSANENAIEPLKHQLAQIETNIKEYRDMVDATRGNILQNEQKIERLYMTEI</sequence>
<keyword evidence="3" id="KW-0963">Cytoplasm</keyword>
<dbReference type="GO" id="GO:0060271">
    <property type="term" value="P:cilium assembly"/>
    <property type="evidence" value="ECO:0007669"/>
    <property type="project" value="TreeGrafter"/>
</dbReference>
<keyword evidence="7" id="KW-0966">Cell projection</keyword>
<dbReference type="Proteomes" id="UP000008820">
    <property type="component" value="Chromosome 1"/>
</dbReference>
<evidence type="ECO:0000256" key="1">
    <source>
        <dbReference type="ARBA" id="ARBA00004120"/>
    </source>
</evidence>
<proteinExistence type="inferred from homology"/>
<dbReference type="GO" id="GO:0048513">
    <property type="term" value="P:animal organ development"/>
    <property type="evidence" value="ECO:0007669"/>
    <property type="project" value="UniProtKB-ARBA"/>
</dbReference>
<protein>
    <recommendedName>
        <fullName evidence="9">TRAF3-interacting protein 1</fullName>
    </recommendedName>
</protein>
<dbReference type="Pfam" id="PF17749">
    <property type="entry name" value="MIP-T3_C"/>
    <property type="match status" value="1"/>
</dbReference>
<dbReference type="InterPro" id="IPR018799">
    <property type="entry name" value="TRAF3IP1"/>
</dbReference>
<evidence type="ECO:0000256" key="10">
    <source>
        <dbReference type="SAM" id="Coils"/>
    </source>
</evidence>
<feature type="region of interest" description="Disordered" evidence="11">
    <location>
        <begin position="136"/>
        <end position="447"/>
    </location>
</feature>
<comment type="similarity">
    <text evidence="8">Belongs to the TRAF3IP1 family.</text>
</comment>
<evidence type="ECO:0000256" key="3">
    <source>
        <dbReference type="ARBA" id="ARBA00022490"/>
    </source>
</evidence>
<reference evidence="14 15" key="1">
    <citation type="submission" date="2017-06" db="EMBL/GenBank/DDBJ databases">
        <title>Aedes aegypti genome working group (AGWG) sequencing and assembly.</title>
        <authorList>
            <consortium name="Aedes aegypti Genome Working Group (AGWG)"/>
            <person name="Matthews B.J."/>
        </authorList>
    </citation>
    <scope>NUCLEOTIDE SEQUENCE [LARGE SCALE GENOMIC DNA]</scope>
    <source>
        <strain evidence="14 15">LVP_AGWG</strain>
    </source>
</reference>
<feature type="compositionally biased region" description="Polar residues" evidence="11">
    <location>
        <begin position="544"/>
        <end position="555"/>
    </location>
</feature>
<dbReference type="InParanoid" id="A0A6I8T5Z8"/>
<evidence type="ECO:0000256" key="9">
    <source>
        <dbReference type="ARBA" id="ARBA00070492"/>
    </source>
</evidence>
<keyword evidence="15" id="KW-1185">Reference proteome</keyword>
<reference evidence="14" key="2">
    <citation type="submission" date="2020-05" db="UniProtKB">
        <authorList>
            <consortium name="EnsemblMetazoa"/>
        </authorList>
    </citation>
    <scope>IDENTIFICATION</scope>
    <source>
        <strain evidence="14">LVP_AGWG</strain>
    </source>
</reference>
<dbReference type="GO" id="GO:0036064">
    <property type="term" value="C:ciliary basal body"/>
    <property type="evidence" value="ECO:0007669"/>
    <property type="project" value="TreeGrafter"/>
</dbReference>
<feature type="domain" description="TRAF3-interacting protein 1 C-terminal" evidence="13">
    <location>
        <begin position="506"/>
        <end position="657"/>
    </location>
</feature>
<evidence type="ECO:0000256" key="6">
    <source>
        <dbReference type="ARBA" id="ARBA00023212"/>
    </source>
</evidence>
<evidence type="ECO:0000256" key="5">
    <source>
        <dbReference type="ARBA" id="ARBA00023054"/>
    </source>
</evidence>
<dbReference type="GO" id="GO:0048731">
    <property type="term" value="P:system development"/>
    <property type="evidence" value="ECO:0007669"/>
    <property type="project" value="UniProtKB-ARBA"/>
</dbReference>
<dbReference type="PANTHER" id="PTHR31363">
    <property type="entry name" value="TRAF3-INTERACTING PROTEIN 1"/>
    <property type="match status" value="1"/>
</dbReference>
<dbReference type="AlphaFoldDB" id="A0A6I8T5Z8"/>
<evidence type="ECO:0000256" key="4">
    <source>
        <dbReference type="ARBA" id="ARBA00022794"/>
    </source>
</evidence>
<evidence type="ECO:0000256" key="8">
    <source>
        <dbReference type="ARBA" id="ARBA00043971"/>
    </source>
</evidence>
<feature type="compositionally biased region" description="Polar residues" evidence="11">
    <location>
        <begin position="137"/>
        <end position="151"/>
    </location>
</feature>